<dbReference type="KEGG" id="can:Cyan10605_2371"/>
<dbReference type="eggNOG" id="ENOG5032Z8S">
    <property type="taxonomic scope" value="Bacteria"/>
</dbReference>
<dbReference type="STRING" id="755178.Cyan10605_2371"/>
<dbReference type="AlphaFoldDB" id="K9Z5M7"/>
<dbReference type="HOGENOM" id="CLU_186202_0_0_3"/>
<name>K9Z5M7_CYAAP</name>
<protein>
    <submittedName>
        <fullName evidence="1">Uncharacterized protein</fullName>
    </submittedName>
</protein>
<evidence type="ECO:0000313" key="1">
    <source>
        <dbReference type="EMBL" id="AFZ54454.1"/>
    </source>
</evidence>
<organism evidence="1 2">
    <name type="scientific">Cyanobacterium aponinum (strain PCC 10605)</name>
    <dbReference type="NCBI Taxonomy" id="755178"/>
    <lineage>
        <taxon>Bacteria</taxon>
        <taxon>Bacillati</taxon>
        <taxon>Cyanobacteriota</taxon>
        <taxon>Cyanophyceae</taxon>
        <taxon>Oscillatoriophycideae</taxon>
        <taxon>Chroococcales</taxon>
        <taxon>Geminocystaceae</taxon>
        <taxon>Cyanobacterium</taxon>
    </lineage>
</organism>
<keyword evidence="2" id="KW-1185">Reference proteome</keyword>
<reference evidence="2" key="1">
    <citation type="journal article" date="2013" name="Proc. Natl. Acad. Sci. U.S.A.">
        <title>Improving the coverage of the cyanobacterial phylum using diversity-driven genome sequencing.</title>
        <authorList>
            <person name="Shih P.M."/>
            <person name="Wu D."/>
            <person name="Latifi A."/>
            <person name="Axen S.D."/>
            <person name="Fewer D.P."/>
            <person name="Talla E."/>
            <person name="Calteau A."/>
            <person name="Cai F."/>
            <person name="Tandeau de Marsac N."/>
            <person name="Rippka R."/>
            <person name="Herdman M."/>
            <person name="Sivonen K."/>
            <person name="Coursin T."/>
            <person name="Laurent T."/>
            <person name="Goodwin L."/>
            <person name="Nolan M."/>
            <person name="Davenport K.W."/>
            <person name="Han C.S."/>
            <person name="Rubin E.M."/>
            <person name="Eisen J.A."/>
            <person name="Woyke T."/>
            <person name="Gugger M."/>
            <person name="Kerfeld C.A."/>
        </authorList>
    </citation>
    <scope>NUCLEOTIDE SEQUENCE [LARGE SCALE GENOMIC DNA]</scope>
    <source>
        <strain evidence="2">PCC 10605</strain>
    </source>
</reference>
<sequence length="73" mass="8617">MMNSEDLAKYIEQSQGISKPWLLIQLRLKKLEESKDSLSETEYINQLMDIHQDLMKLGEWWIGREDEVFGSSL</sequence>
<gene>
    <name evidence="1" type="ordered locus">Cyan10605_2371</name>
</gene>
<dbReference type="Proteomes" id="UP000010480">
    <property type="component" value="Chromosome"/>
</dbReference>
<evidence type="ECO:0000313" key="2">
    <source>
        <dbReference type="Proteomes" id="UP000010480"/>
    </source>
</evidence>
<proteinExistence type="predicted"/>
<accession>K9Z5M7</accession>
<dbReference type="EMBL" id="CP003947">
    <property type="protein sequence ID" value="AFZ54454.1"/>
    <property type="molecule type" value="Genomic_DNA"/>
</dbReference>
<dbReference type="PATRIC" id="fig|755178.3.peg.2518"/>